<feature type="region of interest" description="Disordered" evidence="1">
    <location>
        <begin position="20"/>
        <end position="39"/>
    </location>
</feature>
<dbReference type="AlphaFoldDB" id="A0A8H4BHZ1"/>
<dbReference type="Proteomes" id="UP000469890">
    <property type="component" value="Unassembled WGS sequence"/>
</dbReference>
<evidence type="ECO:0000313" key="3">
    <source>
        <dbReference type="Proteomes" id="UP000469890"/>
    </source>
</evidence>
<feature type="non-terminal residue" evidence="2">
    <location>
        <position position="1"/>
    </location>
</feature>
<accession>A0A8H4BHZ1</accession>
<dbReference type="EMBL" id="JAAECE010000004">
    <property type="protein sequence ID" value="KAF1801853.1"/>
    <property type="molecule type" value="Genomic_DNA"/>
</dbReference>
<gene>
    <name evidence="2" type="ORF">FB192DRAFT_1263208</name>
</gene>
<name>A0A8H4BHZ1_MUCCL</name>
<proteinExistence type="predicted"/>
<comment type="caution">
    <text evidence="2">The sequence shown here is derived from an EMBL/GenBank/DDBJ whole genome shotgun (WGS) entry which is preliminary data.</text>
</comment>
<evidence type="ECO:0000256" key="1">
    <source>
        <dbReference type="SAM" id="MobiDB-lite"/>
    </source>
</evidence>
<sequence length="62" mass="6788">TSILGAISAQGLIKCCLRLPQPPSNKKRKRGEDVGRASKGTVTGHYVSFLKATMDEMDQYPH</sequence>
<protein>
    <submittedName>
        <fullName evidence="2">Uncharacterized protein</fullName>
    </submittedName>
</protein>
<reference evidence="2 3" key="1">
    <citation type="submission" date="2019-09" db="EMBL/GenBank/DDBJ databases">
        <authorList>
            <consortium name="DOE Joint Genome Institute"/>
            <person name="Mondo S.J."/>
            <person name="Navarro-Mendoza M.I."/>
            <person name="Perez-Arques C."/>
            <person name="Panchal S."/>
            <person name="Nicolas F.E."/>
            <person name="Ganguly P."/>
            <person name="Pangilinan J."/>
            <person name="Grigoriev I."/>
            <person name="Heitman J."/>
            <person name="Sanya K."/>
            <person name="Garre V."/>
        </authorList>
    </citation>
    <scope>NUCLEOTIDE SEQUENCE [LARGE SCALE GENOMIC DNA]</scope>
    <source>
        <strain evidence="2 3">MU402</strain>
    </source>
</reference>
<feature type="non-terminal residue" evidence="2">
    <location>
        <position position="62"/>
    </location>
</feature>
<organism evidence="2 3">
    <name type="scientific">Mucor circinelloides f. lusitanicus</name>
    <name type="common">Mucor racemosus var. lusitanicus</name>
    <dbReference type="NCBI Taxonomy" id="29924"/>
    <lineage>
        <taxon>Eukaryota</taxon>
        <taxon>Fungi</taxon>
        <taxon>Fungi incertae sedis</taxon>
        <taxon>Mucoromycota</taxon>
        <taxon>Mucoromycotina</taxon>
        <taxon>Mucoromycetes</taxon>
        <taxon>Mucorales</taxon>
        <taxon>Mucorineae</taxon>
        <taxon>Mucoraceae</taxon>
        <taxon>Mucor</taxon>
    </lineage>
</organism>
<evidence type="ECO:0000313" key="2">
    <source>
        <dbReference type="EMBL" id="KAF1801853.1"/>
    </source>
</evidence>